<proteinExistence type="predicted"/>
<sequence>MRIVRLMIILMITYAPSSKPIQQCDYGKADIEISFEQGDHGDGRPFDGASLSSTKILAHAFPPLDGRLHVDVDQQYWVVGLVKNSVDMKSIALHELGHILGLAHSSNNESIMFPIMPFGLVKSLNDNDVN</sequence>
<accession>A0ACC1AJ23</accession>
<reference evidence="2" key="1">
    <citation type="journal article" date="2023" name="G3 (Bethesda)">
        <title>Genome assembly and association tests identify interacting loci associated with vigor, precocity, and sex in interspecific pistachio rootstocks.</title>
        <authorList>
            <person name="Palmer W."/>
            <person name="Jacygrad E."/>
            <person name="Sagayaradj S."/>
            <person name="Cavanaugh K."/>
            <person name="Han R."/>
            <person name="Bertier L."/>
            <person name="Beede B."/>
            <person name="Kafkas S."/>
            <person name="Golino D."/>
            <person name="Preece J."/>
            <person name="Michelmore R."/>
        </authorList>
    </citation>
    <scope>NUCLEOTIDE SEQUENCE [LARGE SCALE GENOMIC DNA]</scope>
</reference>
<dbReference type="Proteomes" id="UP001164250">
    <property type="component" value="Chromosome 10"/>
</dbReference>
<gene>
    <name evidence="1" type="ORF">Patl1_07786</name>
</gene>
<name>A0ACC1AJ23_9ROSI</name>
<protein>
    <submittedName>
        <fullName evidence="1">Uncharacterized protein</fullName>
    </submittedName>
</protein>
<keyword evidence="2" id="KW-1185">Reference proteome</keyword>
<organism evidence="1 2">
    <name type="scientific">Pistacia atlantica</name>
    <dbReference type="NCBI Taxonomy" id="434234"/>
    <lineage>
        <taxon>Eukaryota</taxon>
        <taxon>Viridiplantae</taxon>
        <taxon>Streptophyta</taxon>
        <taxon>Embryophyta</taxon>
        <taxon>Tracheophyta</taxon>
        <taxon>Spermatophyta</taxon>
        <taxon>Magnoliopsida</taxon>
        <taxon>eudicotyledons</taxon>
        <taxon>Gunneridae</taxon>
        <taxon>Pentapetalae</taxon>
        <taxon>rosids</taxon>
        <taxon>malvids</taxon>
        <taxon>Sapindales</taxon>
        <taxon>Anacardiaceae</taxon>
        <taxon>Pistacia</taxon>
    </lineage>
</organism>
<dbReference type="EMBL" id="CM047906">
    <property type="protein sequence ID" value="KAJ0086667.1"/>
    <property type="molecule type" value="Genomic_DNA"/>
</dbReference>
<evidence type="ECO:0000313" key="1">
    <source>
        <dbReference type="EMBL" id="KAJ0086667.1"/>
    </source>
</evidence>
<evidence type="ECO:0000313" key="2">
    <source>
        <dbReference type="Proteomes" id="UP001164250"/>
    </source>
</evidence>
<comment type="caution">
    <text evidence="1">The sequence shown here is derived from an EMBL/GenBank/DDBJ whole genome shotgun (WGS) entry which is preliminary data.</text>
</comment>